<dbReference type="AlphaFoldDB" id="A0A934WVM5"/>
<name>A0A934WVM5_9BACT</name>
<dbReference type="EMBL" id="JAEQBW010000001">
    <property type="protein sequence ID" value="MBK6263690.1"/>
    <property type="molecule type" value="Genomic_DNA"/>
</dbReference>
<keyword evidence="3" id="KW-1185">Reference proteome</keyword>
<organism evidence="2 3">
    <name type="scientific">Marivirga aurantiaca</name>
    <dbReference type="NCBI Taxonomy" id="2802615"/>
    <lineage>
        <taxon>Bacteria</taxon>
        <taxon>Pseudomonadati</taxon>
        <taxon>Bacteroidota</taxon>
        <taxon>Cytophagia</taxon>
        <taxon>Cytophagales</taxon>
        <taxon>Marivirgaceae</taxon>
        <taxon>Marivirga</taxon>
    </lineage>
</organism>
<sequence>MAIITESQFRSIVSQNAGFSGLKGFVNENRIFSKSTSVTSIFLSHSHLDKDKVEQAKIFFEHLGISIYVDWMDGTMPERTNKVTANKIKSKITENEKFILLATNRAVSSKWCNWEVGIGDTYKLSKDNIAILGLADNNRHWTGNEYLQIYPSIEYQDGTKKTNTGTYISKGYYVLYPSEDNSRRFITLEQWLKS</sequence>
<protein>
    <submittedName>
        <fullName evidence="2">Toll/interleukin-1 receptor domain-containing protein</fullName>
    </submittedName>
</protein>
<keyword evidence="2" id="KW-0675">Receptor</keyword>
<dbReference type="InterPro" id="IPR035897">
    <property type="entry name" value="Toll_tir_struct_dom_sf"/>
</dbReference>
<comment type="caution">
    <text evidence="2">The sequence shown here is derived from an EMBL/GenBank/DDBJ whole genome shotgun (WGS) entry which is preliminary data.</text>
</comment>
<evidence type="ECO:0000313" key="3">
    <source>
        <dbReference type="Proteomes" id="UP000611723"/>
    </source>
</evidence>
<evidence type="ECO:0000313" key="2">
    <source>
        <dbReference type="EMBL" id="MBK6263690.1"/>
    </source>
</evidence>
<dbReference type="GO" id="GO:0007165">
    <property type="term" value="P:signal transduction"/>
    <property type="evidence" value="ECO:0007669"/>
    <property type="project" value="InterPro"/>
</dbReference>
<reference evidence="2" key="1">
    <citation type="submission" date="2021-01" db="EMBL/GenBank/DDBJ databases">
        <title>Marivirga aurantiaca sp. nov., isolated from intertidal surface sediments.</title>
        <authorList>
            <person name="Zhang M."/>
        </authorList>
    </citation>
    <scope>NUCLEOTIDE SEQUENCE</scope>
    <source>
        <strain evidence="2">S37H4</strain>
    </source>
</reference>
<proteinExistence type="predicted"/>
<feature type="domain" description="TIR" evidence="1">
    <location>
        <begin position="41"/>
        <end position="121"/>
    </location>
</feature>
<accession>A0A934WVM5</accession>
<dbReference type="Gene3D" id="3.40.50.10140">
    <property type="entry name" value="Toll/interleukin-1 receptor homology (TIR) domain"/>
    <property type="match status" value="1"/>
</dbReference>
<dbReference type="Pfam" id="PF13676">
    <property type="entry name" value="TIR_2"/>
    <property type="match status" value="1"/>
</dbReference>
<dbReference type="RefSeq" id="WP_201429377.1">
    <property type="nucleotide sequence ID" value="NZ_JAEQBW010000001.1"/>
</dbReference>
<dbReference type="InterPro" id="IPR000157">
    <property type="entry name" value="TIR_dom"/>
</dbReference>
<dbReference type="SUPFAM" id="SSF52200">
    <property type="entry name" value="Toll/Interleukin receptor TIR domain"/>
    <property type="match status" value="1"/>
</dbReference>
<gene>
    <name evidence="2" type="ORF">JKA74_01480</name>
</gene>
<dbReference type="Proteomes" id="UP000611723">
    <property type="component" value="Unassembled WGS sequence"/>
</dbReference>
<evidence type="ECO:0000259" key="1">
    <source>
        <dbReference type="Pfam" id="PF13676"/>
    </source>
</evidence>